<evidence type="ECO:0000259" key="3">
    <source>
        <dbReference type="Pfam" id="PF19346"/>
    </source>
</evidence>
<feature type="domain" description="DUF2914" evidence="2">
    <location>
        <begin position="279"/>
        <end position="343"/>
    </location>
</feature>
<dbReference type="Proteomes" id="UP000754821">
    <property type="component" value="Unassembled WGS sequence"/>
</dbReference>
<evidence type="ECO:0000313" key="5">
    <source>
        <dbReference type="Proteomes" id="UP000754821"/>
    </source>
</evidence>
<proteinExistence type="predicted"/>
<keyword evidence="1" id="KW-0472">Membrane</keyword>
<protein>
    <submittedName>
        <fullName evidence="4">DUF2914 domain-containing protein</fullName>
    </submittedName>
</protein>
<evidence type="ECO:0000259" key="2">
    <source>
        <dbReference type="Pfam" id="PF11141"/>
    </source>
</evidence>
<feature type="transmembrane region" description="Helical" evidence="1">
    <location>
        <begin position="151"/>
        <end position="172"/>
    </location>
</feature>
<dbReference type="Pfam" id="PF11141">
    <property type="entry name" value="DUF2914"/>
    <property type="match status" value="1"/>
</dbReference>
<feature type="transmembrane region" description="Helical" evidence="1">
    <location>
        <begin position="204"/>
        <end position="226"/>
    </location>
</feature>
<dbReference type="EMBL" id="RRZC01000010">
    <property type="protein sequence ID" value="MBE0404072.1"/>
    <property type="molecule type" value="Genomic_DNA"/>
</dbReference>
<dbReference type="Pfam" id="PF19346">
    <property type="entry name" value="DUF5924"/>
    <property type="match status" value="1"/>
</dbReference>
<feature type="transmembrane region" description="Helical" evidence="1">
    <location>
        <begin position="52"/>
        <end position="77"/>
    </location>
</feature>
<gene>
    <name evidence="4" type="ORF">EI163_10980</name>
</gene>
<sequence length="384" mass="43246">MGALLTPTRITAIQNFTERLVERIKPWSWLWPPMAFSAGVGSFFLVDRQQWLGAALALGLLFTWALLLSESLIGRWLAKRGHPTLHRGATTFIAQMIHQETLFFTLPFILITTVWNSGQTLFALLVIGMSLLSIIDPLYYKVAGRWRSLYFIFHALCVFLVMLVTLPIMLHLTTGQSLFLAMSLMVLVALPSFWHLLKQRSLKRWCLFLGLALALAYAAWIGRIWVPPASLWLTSSALSPSLDIQQREPQGSIALTPDAIRENGLYVYTAIRAPRGLSETIYHAWRHNGEPLDTVRLDISGGREQGYRAWSHKLNFPADPSGDWRVDIMTDSGQRLGLIRFTVSEDLQKASKADSAIRASGLSRLNLRRFVPGSRERSDTPTSD</sequence>
<keyword evidence="1" id="KW-1133">Transmembrane helix</keyword>
<reference evidence="4 5" key="1">
    <citation type="submission" date="2020-07" db="EMBL/GenBank/DDBJ databases">
        <title>Halophilic bacteria isolated from french cheeses.</title>
        <authorList>
            <person name="Kothe C.I."/>
            <person name="Farah-Kraiem B."/>
            <person name="Renault P."/>
            <person name="Dridi B."/>
        </authorList>
    </citation>
    <scope>NUCLEOTIDE SEQUENCE [LARGE SCALE GENOMIC DNA]</scope>
    <source>
        <strain evidence="4 5">FME16</strain>
    </source>
</reference>
<evidence type="ECO:0000256" key="1">
    <source>
        <dbReference type="SAM" id="Phobius"/>
    </source>
</evidence>
<name>A0ABR9FC56_9GAMM</name>
<dbReference type="RefSeq" id="WP_192527739.1">
    <property type="nucleotide sequence ID" value="NZ_RRZC01000010.1"/>
</dbReference>
<accession>A0ABR9FC56</accession>
<keyword evidence="5" id="KW-1185">Reference proteome</keyword>
<dbReference type="InterPro" id="IPR045968">
    <property type="entry name" value="DUF5924"/>
</dbReference>
<dbReference type="InterPro" id="IPR022606">
    <property type="entry name" value="DUF2914"/>
</dbReference>
<feature type="transmembrane region" description="Helical" evidence="1">
    <location>
        <begin position="29"/>
        <end position="46"/>
    </location>
</feature>
<evidence type="ECO:0000313" key="4">
    <source>
        <dbReference type="EMBL" id="MBE0404072.1"/>
    </source>
</evidence>
<keyword evidence="1" id="KW-0812">Transmembrane</keyword>
<feature type="transmembrane region" description="Helical" evidence="1">
    <location>
        <begin position="97"/>
        <end position="115"/>
    </location>
</feature>
<feature type="transmembrane region" description="Helical" evidence="1">
    <location>
        <begin position="178"/>
        <end position="197"/>
    </location>
</feature>
<comment type="caution">
    <text evidence="4">The sequence shown here is derived from an EMBL/GenBank/DDBJ whole genome shotgun (WGS) entry which is preliminary data.</text>
</comment>
<organism evidence="4 5">
    <name type="scientific">Halomonas citrativorans</name>
    <dbReference type="NCBI Taxonomy" id="2742612"/>
    <lineage>
        <taxon>Bacteria</taxon>
        <taxon>Pseudomonadati</taxon>
        <taxon>Pseudomonadota</taxon>
        <taxon>Gammaproteobacteria</taxon>
        <taxon>Oceanospirillales</taxon>
        <taxon>Halomonadaceae</taxon>
        <taxon>Halomonas</taxon>
    </lineage>
</organism>
<feature type="transmembrane region" description="Helical" evidence="1">
    <location>
        <begin position="121"/>
        <end position="139"/>
    </location>
</feature>
<feature type="domain" description="DUF5924" evidence="3">
    <location>
        <begin position="12"/>
        <end position="267"/>
    </location>
</feature>